<protein>
    <recommendedName>
        <fullName evidence="1">Tc1-like transposase DDE domain-containing protein</fullName>
    </recommendedName>
</protein>
<dbReference type="EMBL" id="MU006223">
    <property type="protein sequence ID" value="KAF2828250.1"/>
    <property type="molecule type" value="Genomic_DNA"/>
</dbReference>
<evidence type="ECO:0000313" key="2">
    <source>
        <dbReference type="EMBL" id="KAF2828250.1"/>
    </source>
</evidence>
<accession>A0A6A7A4L6</accession>
<reference evidence="2" key="1">
    <citation type="journal article" date="2020" name="Stud. Mycol.">
        <title>101 Dothideomycetes genomes: a test case for predicting lifestyles and emergence of pathogens.</title>
        <authorList>
            <person name="Haridas S."/>
            <person name="Albert R."/>
            <person name="Binder M."/>
            <person name="Bloem J."/>
            <person name="Labutti K."/>
            <person name="Salamov A."/>
            <person name="Andreopoulos B."/>
            <person name="Baker S."/>
            <person name="Barry K."/>
            <person name="Bills G."/>
            <person name="Bluhm B."/>
            <person name="Cannon C."/>
            <person name="Castanera R."/>
            <person name="Culley D."/>
            <person name="Daum C."/>
            <person name="Ezra D."/>
            <person name="Gonzalez J."/>
            <person name="Henrissat B."/>
            <person name="Kuo A."/>
            <person name="Liang C."/>
            <person name="Lipzen A."/>
            <person name="Lutzoni F."/>
            <person name="Magnuson J."/>
            <person name="Mondo S."/>
            <person name="Nolan M."/>
            <person name="Ohm R."/>
            <person name="Pangilinan J."/>
            <person name="Park H.-J."/>
            <person name="Ramirez L."/>
            <person name="Alfaro M."/>
            <person name="Sun H."/>
            <person name="Tritt A."/>
            <person name="Yoshinaga Y."/>
            <person name="Zwiers L.-H."/>
            <person name="Turgeon B."/>
            <person name="Goodwin S."/>
            <person name="Spatafora J."/>
            <person name="Crous P."/>
            <person name="Grigoriev I."/>
        </authorList>
    </citation>
    <scope>NUCLEOTIDE SEQUENCE</scope>
    <source>
        <strain evidence="2">CBS 113818</strain>
    </source>
</reference>
<evidence type="ECO:0000259" key="1">
    <source>
        <dbReference type="Pfam" id="PF13358"/>
    </source>
</evidence>
<dbReference type="AlphaFoldDB" id="A0A6A7A4L6"/>
<dbReference type="OrthoDB" id="3943628at2759"/>
<feature type="domain" description="Tc1-like transposase DDE" evidence="1">
    <location>
        <begin position="153"/>
        <end position="274"/>
    </location>
</feature>
<dbReference type="InterPro" id="IPR038717">
    <property type="entry name" value="Tc1-like_DDE_dom"/>
</dbReference>
<dbReference type="Pfam" id="PF13358">
    <property type="entry name" value="DDE_3"/>
    <property type="match status" value="1"/>
</dbReference>
<dbReference type="Proteomes" id="UP000799424">
    <property type="component" value="Unassembled WGS sequence"/>
</dbReference>
<gene>
    <name evidence="2" type="ORF">CC86DRAFT_445221</name>
</gene>
<sequence length="317" mass="36503">MSKSGILNITTPKKARIRGAADFNNAMGIPFIHADLFRFYSVSKQQGWAILKEGMEGVVEDDMPSFAFDCTHYNNPADARVLTWAQLSRELDFGVSSRTLQQALGSLDYYKCRCAKQQPNNWHDVRFSNKAHCSPSERYCSDCIQEQLNRNDERERETSYIWAAVGYNFKSNLTFYDTPGNRNGKLSLAVYRDQILELVVGAWLRDPDTSDFILEEDNNSGHRGGRSTNIVATWKRNNGLNHYFNCSSSPDLSLIENCWQPMKQHLKKHPHWDEFEVRELANEGWGHVTYSFINERIDSMPQRLQDCIDMEGRITGH</sequence>
<dbReference type="InterPro" id="IPR036397">
    <property type="entry name" value="RNaseH_sf"/>
</dbReference>
<dbReference type="Gene3D" id="3.30.420.10">
    <property type="entry name" value="Ribonuclease H-like superfamily/Ribonuclease H"/>
    <property type="match status" value="1"/>
</dbReference>
<organism evidence="2 3">
    <name type="scientific">Ophiobolus disseminans</name>
    <dbReference type="NCBI Taxonomy" id="1469910"/>
    <lineage>
        <taxon>Eukaryota</taxon>
        <taxon>Fungi</taxon>
        <taxon>Dikarya</taxon>
        <taxon>Ascomycota</taxon>
        <taxon>Pezizomycotina</taxon>
        <taxon>Dothideomycetes</taxon>
        <taxon>Pleosporomycetidae</taxon>
        <taxon>Pleosporales</taxon>
        <taxon>Pleosporineae</taxon>
        <taxon>Phaeosphaeriaceae</taxon>
        <taxon>Ophiobolus</taxon>
    </lineage>
</organism>
<dbReference type="GO" id="GO:0003676">
    <property type="term" value="F:nucleic acid binding"/>
    <property type="evidence" value="ECO:0007669"/>
    <property type="project" value="InterPro"/>
</dbReference>
<proteinExistence type="predicted"/>
<name>A0A6A7A4L6_9PLEO</name>
<keyword evidence="3" id="KW-1185">Reference proteome</keyword>
<evidence type="ECO:0000313" key="3">
    <source>
        <dbReference type="Proteomes" id="UP000799424"/>
    </source>
</evidence>